<dbReference type="GO" id="GO:0008757">
    <property type="term" value="F:S-adenosylmethionine-dependent methyltransferase activity"/>
    <property type="evidence" value="ECO:0007669"/>
    <property type="project" value="UniProtKB-ARBA"/>
</dbReference>
<comment type="function">
    <text evidence="4">S-adenosyl-L-methionine-dependent methyltransferase.</text>
</comment>
<protein>
    <recommendedName>
        <fullName evidence="4">tRNA N(3)-methylcytidine methyltransferase</fullName>
        <ecNumber evidence="4">2.1.1.-</ecNumber>
    </recommendedName>
</protein>
<dbReference type="OrthoDB" id="417697at2759"/>
<dbReference type="GO" id="GO:0032259">
    <property type="term" value="P:methylation"/>
    <property type="evidence" value="ECO:0007669"/>
    <property type="project" value="UniProtKB-KW"/>
</dbReference>
<evidence type="ECO:0000256" key="2">
    <source>
        <dbReference type="ARBA" id="ARBA00022603"/>
    </source>
</evidence>
<reference evidence="6 7" key="1">
    <citation type="journal article" date="2018" name="MBio">
        <title>Comparative Genomics Reveals the Core Gene Toolbox for the Fungus-Insect Symbiosis.</title>
        <authorList>
            <person name="Wang Y."/>
            <person name="Stata M."/>
            <person name="Wang W."/>
            <person name="Stajich J.E."/>
            <person name="White M.M."/>
            <person name="Moncalvo J.M."/>
        </authorList>
    </citation>
    <scope>NUCLEOTIDE SEQUENCE [LARGE SCALE GENOMIC DNA]</scope>
    <source>
        <strain evidence="6 7">SC-DP-2</strain>
    </source>
</reference>
<keyword evidence="3 4" id="KW-0808">Transferase</keyword>
<dbReference type="EC" id="2.1.1.-" evidence="4"/>
<gene>
    <name evidence="6" type="ORF">BB560_000173</name>
</gene>
<dbReference type="PIRSF" id="PIRSF037755">
    <property type="entry name" value="Mettl2_prd"/>
    <property type="match status" value="1"/>
</dbReference>
<evidence type="ECO:0000256" key="1">
    <source>
        <dbReference type="ARBA" id="ARBA00009725"/>
    </source>
</evidence>
<dbReference type="Pfam" id="PF08242">
    <property type="entry name" value="Methyltransf_12"/>
    <property type="match status" value="1"/>
</dbReference>
<dbReference type="CDD" id="cd02440">
    <property type="entry name" value="AdoMet_MTases"/>
    <property type="match status" value="1"/>
</dbReference>
<dbReference type="EMBL" id="MBFS01000017">
    <property type="protein sequence ID" value="PVV05311.1"/>
    <property type="molecule type" value="Genomic_DNA"/>
</dbReference>
<accession>A0A2T9ZL69</accession>
<evidence type="ECO:0000256" key="3">
    <source>
        <dbReference type="ARBA" id="ARBA00022679"/>
    </source>
</evidence>
<dbReference type="STRING" id="133381.A0A2T9ZL69"/>
<dbReference type="InterPro" id="IPR026113">
    <property type="entry name" value="METTL2/6/8-like"/>
</dbReference>
<feature type="domain" description="Methyltransferase type 12" evidence="5">
    <location>
        <begin position="74"/>
        <end position="175"/>
    </location>
</feature>
<sequence length="261" mass="30566">MDPEFEKRKAVACELLQKDTSVMPEFWKTKYSKELSRNWDIFYKRNTTNFFKDRHWTDREFTELVDSNQKKVILEIGCGVGNFIWPLLEKNPEAFIYACDFSPRAVEFVKNNEKYNTDRCKAFVCDITSNQLTDNIPPESLDIISAIFVFSALLPEQMENATSNLIKVLKPGGKILFRDYGLYDAAQLRFKPGRKFEDNLYVRQDGTFAYYFSTEKLRDLFVNSGGLIEEENRYVIKSTTNIKKNINVERVFLQAKFIKPK</sequence>
<evidence type="ECO:0000256" key="4">
    <source>
        <dbReference type="PIRNR" id="PIRNR037755"/>
    </source>
</evidence>
<dbReference type="SUPFAM" id="SSF53335">
    <property type="entry name" value="S-adenosyl-L-methionine-dependent methyltransferases"/>
    <property type="match status" value="1"/>
</dbReference>
<name>A0A2T9ZL69_9FUNG</name>
<dbReference type="InterPro" id="IPR013217">
    <property type="entry name" value="Methyltransf_12"/>
</dbReference>
<comment type="similarity">
    <text evidence="1 4">Belongs to the methyltransferase superfamily. METL family.</text>
</comment>
<dbReference type="AlphaFoldDB" id="A0A2T9ZL69"/>
<dbReference type="InterPro" id="IPR029063">
    <property type="entry name" value="SAM-dependent_MTases_sf"/>
</dbReference>
<evidence type="ECO:0000313" key="7">
    <source>
        <dbReference type="Proteomes" id="UP000245609"/>
    </source>
</evidence>
<comment type="caution">
    <text evidence="6">The sequence shown here is derived from an EMBL/GenBank/DDBJ whole genome shotgun (WGS) entry which is preliminary data.</text>
</comment>
<dbReference type="PANTHER" id="PTHR22809:SF5">
    <property type="entry name" value="TRNA N(3)-METHYLCYTIDINE METHYLTRANSFERASE METTL6"/>
    <property type="match status" value="1"/>
</dbReference>
<evidence type="ECO:0000313" key="6">
    <source>
        <dbReference type="EMBL" id="PVV05311.1"/>
    </source>
</evidence>
<dbReference type="Gene3D" id="3.40.50.150">
    <property type="entry name" value="Vaccinia Virus protein VP39"/>
    <property type="match status" value="1"/>
</dbReference>
<proteinExistence type="inferred from homology"/>
<dbReference type="Proteomes" id="UP000245609">
    <property type="component" value="Unassembled WGS sequence"/>
</dbReference>
<organism evidence="6 7">
    <name type="scientific">Smittium megazygosporum</name>
    <dbReference type="NCBI Taxonomy" id="133381"/>
    <lineage>
        <taxon>Eukaryota</taxon>
        <taxon>Fungi</taxon>
        <taxon>Fungi incertae sedis</taxon>
        <taxon>Zoopagomycota</taxon>
        <taxon>Kickxellomycotina</taxon>
        <taxon>Harpellomycetes</taxon>
        <taxon>Harpellales</taxon>
        <taxon>Legeriomycetaceae</taxon>
        <taxon>Smittium</taxon>
    </lineage>
</organism>
<dbReference type="GO" id="GO:0008173">
    <property type="term" value="F:RNA methyltransferase activity"/>
    <property type="evidence" value="ECO:0007669"/>
    <property type="project" value="UniProtKB-ARBA"/>
</dbReference>
<evidence type="ECO:0000259" key="5">
    <source>
        <dbReference type="Pfam" id="PF08242"/>
    </source>
</evidence>
<keyword evidence="7" id="KW-1185">Reference proteome</keyword>
<keyword evidence="2 4" id="KW-0489">Methyltransferase</keyword>
<dbReference type="PANTHER" id="PTHR22809">
    <property type="entry name" value="METHYLTRANSFERASE-RELATED"/>
    <property type="match status" value="1"/>
</dbReference>